<dbReference type="GeneID" id="73466832"/>
<dbReference type="RefSeq" id="XP_049266668.1">
    <property type="nucleotide sequence ID" value="XM_049406363.1"/>
</dbReference>
<evidence type="ECO:0000256" key="5">
    <source>
        <dbReference type="SAM" id="MobiDB-lite"/>
    </source>
</evidence>
<feature type="domain" description="WSC" evidence="8">
    <location>
        <begin position="26"/>
        <end position="113"/>
    </location>
</feature>
<comment type="caution">
    <text evidence="9">The sequence shown here is derived from an EMBL/GenBank/DDBJ whole genome shotgun (WGS) entry which is preliminary data.</text>
</comment>
<dbReference type="AlphaFoldDB" id="A0A8J5V498"/>
<feature type="region of interest" description="Disordered" evidence="5">
    <location>
        <begin position="235"/>
        <end position="289"/>
    </location>
</feature>
<dbReference type="GO" id="GO:0071944">
    <property type="term" value="C:cell periphery"/>
    <property type="evidence" value="ECO:0007669"/>
    <property type="project" value="UniProtKB-ARBA"/>
</dbReference>
<evidence type="ECO:0000256" key="4">
    <source>
        <dbReference type="ARBA" id="ARBA00023136"/>
    </source>
</evidence>
<accession>A0A8J5V498</accession>
<feature type="signal peptide" evidence="7">
    <location>
        <begin position="1"/>
        <end position="22"/>
    </location>
</feature>
<dbReference type="PANTHER" id="PTHR15549">
    <property type="entry name" value="PAIRED IMMUNOGLOBULIN-LIKE TYPE 2 RECEPTOR"/>
    <property type="match status" value="1"/>
</dbReference>
<evidence type="ECO:0000256" key="2">
    <source>
        <dbReference type="ARBA" id="ARBA00022692"/>
    </source>
</evidence>
<evidence type="ECO:0000313" key="10">
    <source>
        <dbReference type="Proteomes" id="UP000694255"/>
    </source>
</evidence>
<sequence length="321" mass="34473">MRLQILITISSLLSILPTIVQAFDEPANYIGCYGGSITGKTSSFQWQSSGNCQEACPGYDYVAIQGQKCVCLNDLPSNNNKLANDKCTTPCPGYGVTSCGTVDDDLYTVYQGANGNATNPVVVSSSSSIDTSSITSSPTSSKTVITSSHTTDNSVVVKTITQDSNPTESSDSNNSKTNDNKDENKSTNIGPIVGGVVGGVAGAVIIAGLIFFWIRRNREDDDDDYDEEEFFDHKPINRNVGGSRRVKPSPLDMPMTNPFVDPANSSTTPRRNDTVHHGGGFVDPRVNPIMMGGRRRLSEGSFIDEATNFPRKPLQVANPDN</sequence>
<keyword evidence="3 6" id="KW-1133">Transmembrane helix</keyword>
<dbReference type="Pfam" id="PF01822">
    <property type="entry name" value="WSC"/>
    <property type="match status" value="1"/>
</dbReference>
<gene>
    <name evidence="9" type="ORF">J8A68_000031</name>
</gene>
<keyword evidence="10" id="KW-1185">Reference proteome</keyword>
<feature type="region of interest" description="Disordered" evidence="5">
    <location>
        <begin position="161"/>
        <end position="189"/>
    </location>
</feature>
<keyword evidence="4 6" id="KW-0472">Membrane</keyword>
<dbReference type="EMBL" id="JAGSYN010000002">
    <property type="protein sequence ID" value="KAG7666440.1"/>
    <property type="molecule type" value="Genomic_DNA"/>
</dbReference>
<evidence type="ECO:0000259" key="8">
    <source>
        <dbReference type="PROSITE" id="PS51212"/>
    </source>
</evidence>
<reference evidence="9 10" key="1">
    <citation type="journal article" date="2021" name="DNA Res.">
        <title>Genome analysis of Candida subhashii reveals its hybrid nature and dual mitochondrial genome conformations.</title>
        <authorList>
            <person name="Mixao V."/>
            <person name="Hegedusova E."/>
            <person name="Saus E."/>
            <person name="Pryszcz L.P."/>
            <person name="Cillingova A."/>
            <person name="Nosek J."/>
            <person name="Gabaldon T."/>
        </authorList>
    </citation>
    <scope>NUCLEOTIDE SEQUENCE [LARGE SCALE GENOMIC DNA]</scope>
    <source>
        <strain evidence="9 10">CBS 10753</strain>
    </source>
</reference>
<feature type="chain" id="PRO_5035271493" description="WSC domain-containing protein" evidence="7">
    <location>
        <begin position="23"/>
        <end position="321"/>
    </location>
</feature>
<evidence type="ECO:0000256" key="3">
    <source>
        <dbReference type="ARBA" id="ARBA00022989"/>
    </source>
</evidence>
<feature type="region of interest" description="Disordered" evidence="5">
    <location>
        <begin position="121"/>
        <end position="148"/>
    </location>
</feature>
<feature type="compositionally biased region" description="Low complexity" evidence="5">
    <location>
        <begin position="167"/>
        <end position="177"/>
    </location>
</feature>
<dbReference type="SMART" id="SM00321">
    <property type="entry name" value="WSC"/>
    <property type="match status" value="1"/>
</dbReference>
<evidence type="ECO:0000256" key="6">
    <source>
        <dbReference type="SAM" id="Phobius"/>
    </source>
</evidence>
<name>A0A8J5V498_9ASCO</name>
<dbReference type="GO" id="GO:0016020">
    <property type="term" value="C:membrane"/>
    <property type="evidence" value="ECO:0007669"/>
    <property type="project" value="UniProtKB-SubCell"/>
</dbReference>
<proteinExistence type="predicted"/>
<dbReference type="PROSITE" id="PS51212">
    <property type="entry name" value="WSC"/>
    <property type="match status" value="1"/>
</dbReference>
<keyword evidence="2 6" id="KW-0812">Transmembrane</keyword>
<comment type="subcellular location">
    <subcellularLocation>
        <location evidence="1">Membrane</location>
        <topology evidence="1">Single-pass membrane protein</topology>
    </subcellularLocation>
</comment>
<evidence type="ECO:0000256" key="1">
    <source>
        <dbReference type="ARBA" id="ARBA00004167"/>
    </source>
</evidence>
<feature type="transmembrane region" description="Helical" evidence="6">
    <location>
        <begin position="192"/>
        <end position="214"/>
    </location>
</feature>
<dbReference type="PANTHER" id="PTHR15549:SF26">
    <property type="entry name" value="AXIAL BUDDING PATTERN PROTEIN 2-RELATED"/>
    <property type="match status" value="1"/>
</dbReference>
<dbReference type="InterPro" id="IPR051694">
    <property type="entry name" value="Immunoregulatory_rcpt-like"/>
</dbReference>
<organism evidence="9 10">
    <name type="scientific">[Candida] subhashii</name>
    <dbReference type="NCBI Taxonomy" id="561895"/>
    <lineage>
        <taxon>Eukaryota</taxon>
        <taxon>Fungi</taxon>
        <taxon>Dikarya</taxon>
        <taxon>Ascomycota</taxon>
        <taxon>Saccharomycotina</taxon>
        <taxon>Pichiomycetes</taxon>
        <taxon>Debaryomycetaceae</taxon>
        <taxon>Spathaspora</taxon>
    </lineage>
</organism>
<keyword evidence="7" id="KW-0732">Signal</keyword>
<protein>
    <recommendedName>
        <fullName evidence="8">WSC domain-containing protein</fullName>
    </recommendedName>
</protein>
<evidence type="ECO:0000256" key="7">
    <source>
        <dbReference type="SAM" id="SignalP"/>
    </source>
</evidence>
<dbReference type="InterPro" id="IPR002889">
    <property type="entry name" value="WSC_carb-bd"/>
</dbReference>
<dbReference type="OrthoDB" id="5985073at2759"/>
<dbReference type="Proteomes" id="UP000694255">
    <property type="component" value="Unassembled WGS sequence"/>
</dbReference>
<evidence type="ECO:0000313" key="9">
    <source>
        <dbReference type="EMBL" id="KAG7666440.1"/>
    </source>
</evidence>